<dbReference type="Proteomes" id="UP000823775">
    <property type="component" value="Unassembled WGS sequence"/>
</dbReference>
<proteinExistence type="predicted"/>
<evidence type="ECO:0000256" key="1">
    <source>
        <dbReference type="SAM" id="MobiDB-lite"/>
    </source>
</evidence>
<reference evidence="2 3" key="1">
    <citation type="journal article" date="2021" name="BMC Genomics">
        <title>Datura genome reveals duplications of psychoactive alkaloid biosynthetic genes and high mutation rate following tissue culture.</title>
        <authorList>
            <person name="Rajewski A."/>
            <person name="Carter-House D."/>
            <person name="Stajich J."/>
            <person name="Litt A."/>
        </authorList>
    </citation>
    <scope>NUCLEOTIDE SEQUENCE [LARGE SCALE GENOMIC DNA]</scope>
    <source>
        <strain evidence="2">AR-01</strain>
    </source>
</reference>
<comment type="caution">
    <text evidence="2">The sequence shown here is derived from an EMBL/GenBank/DDBJ whole genome shotgun (WGS) entry which is preliminary data.</text>
</comment>
<evidence type="ECO:0000313" key="2">
    <source>
        <dbReference type="EMBL" id="MCD9638139.1"/>
    </source>
</evidence>
<accession>A0ABS8UVW0</accession>
<gene>
    <name evidence="2" type="ORF">HAX54_021873</name>
</gene>
<feature type="region of interest" description="Disordered" evidence="1">
    <location>
        <begin position="1"/>
        <end position="25"/>
    </location>
</feature>
<keyword evidence="3" id="KW-1185">Reference proteome</keyword>
<name>A0ABS8UVW0_DATST</name>
<organism evidence="2 3">
    <name type="scientific">Datura stramonium</name>
    <name type="common">Jimsonweed</name>
    <name type="synonym">Common thornapple</name>
    <dbReference type="NCBI Taxonomy" id="4076"/>
    <lineage>
        <taxon>Eukaryota</taxon>
        <taxon>Viridiplantae</taxon>
        <taxon>Streptophyta</taxon>
        <taxon>Embryophyta</taxon>
        <taxon>Tracheophyta</taxon>
        <taxon>Spermatophyta</taxon>
        <taxon>Magnoliopsida</taxon>
        <taxon>eudicotyledons</taxon>
        <taxon>Gunneridae</taxon>
        <taxon>Pentapetalae</taxon>
        <taxon>asterids</taxon>
        <taxon>lamiids</taxon>
        <taxon>Solanales</taxon>
        <taxon>Solanaceae</taxon>
        <taxon>Solanoideae</taxon>
        <taxon>Datureae</taxon>
        <taxon>Datura</taxon>
    </lineage>
</organism>
<evidence type="ECO:0000313" key="3">
    <source>
        <dbReference type="Proteomes" id="UP000823775"/>
    </source>
</evidence>
<protein>
    <submittedName>
        <fullName evidence="2">Uncharacterized protein</fullName>
    </submittedName>
</protein>
<sequence length="167" mass="18358">METSPYSLSPEEESTGNPSPTSLAPIDLSTLISDIQNKYSPHESVPKSPSPKRYTLTHSASIYAASDDPPDNVFLSDSESGEDLVPIVALKKGAWKRIFASGQAMSPASHTLARRKTQGGTIVIPKPIVPQYKVKPFFERKLLKGKMVFPCFDPCLADLWLKIEAQR</sequence>
<dbReference type="EMBL" id="JACEIK010002629">
    <property type="protein sequence ID" value="MCD9638139.1"/>
    <property type="molecule type" value="Genomic_DNA"/>
</dbReference>